<gene>
    <name evidence="2" type="ORF">Sdiek1_1148</name>
</gene>
<sequence>MIKGQFSSNKEKKELKEKFIYYFFYVFNCYFFLYWY</sequence>
<evidence type="ECO:0000313" key="2">
    <source>
        <dbReference type="EMBL" id="ARU48314.1"/>
    </source>
</evidence>
<organism evidence="2 3">
    <name type="scientific">Sulfurospirillum diekertiae</name>
    <dbReference type="NCBI Taxonomy" id="1854492"/>
    <lineage>
        <taxon>Bacteria</taxon>
        <taxon>Pseudomonadati</taxon>
        <taxon>Campylobacterota</taxon>
        <taxon>Epsilonproteobacteria</taxon>
        <taxon>Campylobacterales</taxon>
        <taxon>Sulfurospirillaceae</taxon>
        <taxon>Sulfurospirillum</taxon>
    </lineage>
</organism>
<protein>
    <submittedName>
        <fullName evidence="2">Uncharacterized protein</fullName>
    </submittedName>
</protein>
<feature type="transmembrane region" description="Helical" evidence="1">
    <location>
        <begin position="19"/>
        <end position="35"/>
    </location>
</feature>
<evidence type="ECO:0000313" key="3">
    <source>
        <dbReference type="Proteomes" id="UP000196005"/>
    </source>
</evidence>
<keyword evidence="1" id="KW-0472">Membrane</keyword>
<keyword evidence="3" id="KW-1185">Reference proteome</keyword>
<reference evidence="3" key="1">
    <citation type="submission" date="2017-05" db="EMBL/GenBank/DDBJ databases">
        <title>Dechlorination kinetics govern the competition between two new strains of the genus Sulfurospirillum.</title>
        <authorList>
            <person name="Buttet G.F."/>
            <person name="Murray A.M."/>
            <person name="Goris T."/>
            <person name="Burion M."/>
            <person name="Lin B."/>
            <person name="Rolle M."/>
            <person name="Maillard J."/>
        </authorList>
    </citation>
    <scope>NUCLEOTIDE SEQUENCE [LARGE SCALE GENOMIC DNA]</scope>
    <source>
        <strain evidence="3">SL2-1</strain>
    </source>
</reference>
<name>A0A1Y0HLR3_9BACT</name>
<accession>A0A1Y0HLR3</accession>
<keyword evidence="1" id="KW-1133">Transmembrane helix</keyword>
<keyword evidence="1" id="KW-0812">Transmembrane</keyword>
<evidence type="ECO:0000256" key="1">
    <source>
        <dbReference type="SAM" id="Phobius"/>
    </source>
</evidence>
<dbReference type="AlphaFoldDB" id="A0A1Y0HLR3"/>
<dbReference type="EMBL" id="CP021416">
    <property type="protein sequence ID" value="ARU48314.1"/>
    <property type="molecule type" value="Genomic_DNA"/>
</dbReference>
<dbReference type="KEGG" id="suls:Sdiek1_1148"/>
<proteinExistence type="predicted"/>
<dbReference type="Proteomes" id="UP000196005">
    <property type="component" value="Chromosome"/>
</dbReference>